<dbReference type="InterPro" id="IPR013126">
    <property type="entry name" value="Hsp_70_fam"/>
</dbReference>
<feature type="region of interest" description="Disordered" evidence="4">
    <location>
        <begin position="145"/>
        <end position="177"/>
    </location>
</feature>
<dbReference type="Pfam" id="PF00012">
    <property type="entry name" value="HSP70"/>
    <property type="match status" value="2"/>
</dbReference>
<feature type="signal peptide" evidence="5">
    <location>
        <begin position="1"/>
        <end position="26"/>
    </location>
</feature>
<keyword evidence="2" id="KW-0067">ATP-binding</keyword>
<reference evidence="6" key="1">
    <citation type="submission" date="2022-08" db="EMBL/GenBank/DDBJ databases">
        <title>Novel sulphate-reducing endosymbionts in the free-living metamonad Anaeramoeba.</title>
        <authorList>
            <person name="Jerlstrom-Hultqvist J."/>
            <person name="Cepicka I."/>
            <person name="Gallot-Lavallee L."/>
            <person name="Salas-Leiva D."/>
            <person name="Curtis B.A."/>
            <person name="Zahonova K."/>
            <person name="Pipaliya S."/>
            <person name="Dacks J."/>
            <person name="Roger A.J."/>
        </authorList>
    </citation>
    <scope>NUCLEOTIDE SEQUENCE</scope>
    <source>
        <strain evidence="6">Busselton2</strain>
    </source>
</reference>
<dbReference type="GO" id="GO:0140662">
    <property type="term" value="F:ATP-dependent protein folding chaperone"/>
    <property type="evidence" value="ECO:0007669"/>
    <property type="project" value="InterPro"/>
</dbReference>
<dbReference type="Gene3D" id="1.20.1270.10">
    <property type="match status" value="1"/>
</dbReference>
<dbReference type="Gene3D" id="3.90.640.10">
    <property type="entry name" value="Actin, Chain A, domain 4"/>
    <property type="match status" value="1"/>
</dbReference>
<dbReference type="PANTHER" id="PTHR45639">
    <property type="entry name" value="HSC70CB, ISOFORM G-RELATED"/>
    <property type="match status" value="1"/>
</dbReference>
<feature type="chain" id="PRO_5043664329" evidence="5">
    <location>
        <begin position="27"/>
        <end position="781"/>
    </location>
</feature>
<gene>
    <name evidence="6" type="ORF">M0812_13201</name>
</gene>
<evidence type="ECO:0000256" key="3">
    <source>
        <dbReference type="ARBA" id="ARBA00023186"/>
    </source>
</evidence>
<dbReference type="InterPro" id="IPR043129">
    <property type="entry name" value="ATPase_NBD"/>
</dbReference>
<evidence type="ECO:0000313" key="7">
    <source>
        <dbReference type="Proteomes" id="UP001146793"/>
    </source>
</evidence>
<evidence type="ECO:0000256" key="1">
    <source>
        <dbReference type="ARBA" id="ARBA00022741"/>
    </source>
</evidence>
<feature type="compositionally biased region" description="Basic and acidic residues" evidence="4">
    <location>
        <begin position="161"/>
        <end position="171"/>
    </location>
</feature>
<dbReference type="Gene3D" id="3.30.420.40">
    <property type="match status" value="3"/>
</dbReference>
<keyword evidence="1" id="KW-0547">Nucleotide-binding</keyword>
<dbReference type="GO" id="GO:0030968">
    <property type="term" value="P:endoplasmic reticulum unfolded protein response"/>
    <property type="evidence" value="ECO:0007669"/>
    <property type="project" value="TreeGrafter"/>
</dbReference>
<dbReference type="GO" id="GO:0034663">
    <property type="term" value="C:endoplasmic reticulum chaperone complex"/>
    <property type="evidence" value="ECO:0007669"/>
    <property type="project" value="TreeGrafter"/>
</dbReference>
<comment type="caution">
    <text evidence="6">The sequence shown here is derived from an EMBL/GenBank/DDBJ whole genome shotgun (WGS) entry which is preliminary data.</text>
</comment>
<keyword evidence="5" id="KW-0732">Signal</keyword>
<evidence type="ECO:0000256" key="4">
    <source>
        <dbReference type="SAM" id="MobiDB-lite"/>
    </source>
</evidence>
<dbReference type="InterPro" id="IPR029048">
    <property type="entry name" value="HSP70_C_sf"/>
</dbReference>
<proteinExistence type="predicted"/>
<evidence type="ECO:0000256" key="2">
    <source>
        <dbReference type="ARBA" id="ARBA00022840"/>
    </source>
</evidence>
<dbReference type="SUPFAM" id="SSF100934">
    <property type="entry name" value="Heat shock protein 70kD (HSP70), C-terminal subdomain"/>
    <property type="match status" value="1"/>
</dbReference>
<dbReference type="EMBL" id="JANTQA010000029">
    <property type="protein sequence ID" value="KAJ3441195.1"/>
    <property type="molecule type" value="Genomic_DNA"/>
</dbReference>
<sequence>MFKSVIKISIIFLSLLTLFTEGAVLGIDFGSESLKVAVKDQGKQLQIVLNSASQRKTRSSIAFVEGERFFGKEAEFVSIKQPEYSLINLKSLIGATNETIFEMPFPISQEMIFDPNDSSLLSLTFNDENNSFGFCKQEKEKENKSETKYIKEEGGEEEEEKEKVRDTQEEKKEEDEEEVNKCKFEFKPEEILVMMLDHIKAMSKDFLQLTDSKKIKDCVLTVPSYYGERERQSILYAAKLANLNVLSLINDHSAFAMKYTMNQLASLKENESHNVILVDIGAGSTIVSLFNVKSITKPAMIKGKTRTSGLITIKGVSWDKELSGENLDKRILEHLLDKFDNENESKFPIGQYERSIRECKYSVNKIQTRVPKWKHILSVNNKAMINIDSLIGGIDWSSEIRRQELEEIGNDLWERISITISRAIERSGLLKEEIDQVELVGGTVRIPIIQREISNYFENKLQLRKNINFDEGAALGAGILAAGLSKQFRVTDIELHEIQMRDIYALYPKFEKQKKNKKNQIIEIKSLIFSQNDALPIRKKLKFTNFPNNWLLKIFEGNSPTKKLFEIHFFDLKKILIDHDFNETANASPLLTISLKINRNGLIRIKDSKLIIVPSNSSVNGRHGNINSEEDGGDHERNANNLKKYNEQKDARYIDLMDILKIKYFGKQKYKHNELKKSKKIIQKFEELDQKNKKKLIIRNELESKIYNLFEKINDQIKEDMIKSSEREDYNKLIITLNNIQKWLYDKGMDKSIKYSEYLKKIKLIDQISKPILNQINEFNE</sequence>
<organism evidence="6 7">
    <name type="scientific">Anaeramoeba flamelloides</name>
    <dbReference type="NCBI Taxonomy" id="1746091"/>
    <lineage>
        <taxon>Eukaryota</taxon>
        <taxon>Metamonada</taxon>
        <taxon>Anaeramoebidae</taxon>
        <taxon>Anaeramoeba</taxon>
    </lineage>
</organism>
<accession>A0AAV7ZLK6</accession>
<evidence type="ECO:0000313" key="6">
    <source>
        <dbReference type="EMBL" id="KAJ3441195.1"/>
    </source>
</evidence>
<evidence type="ECO:0000256" key="5">
    <source>
        <dbReference type="SAM" id="SignalP"/>
    </source>
</evidence>
<name>A0AAV7ZLK6_9EUKA</name>
<dbReference type="Proteomes" id="UP001146793">
    <property type="component" value="Unassembled WGS sequence"/>
</dbReference>
<dbReference type="PANTHER" id="PTHR45639:SF3">
    <property type="entry name" value="HYPOXIA UP-REGULATED PROTEIN 1"/>
    <property type="match status" value="1"/>
</dbReference>
<dbReference type="Gene3D" id="3.30.30.30">
    <property type="match status" value="1"/>
</dbReference>
<dbReference type="AlphaFoldDB" id="A0AAV7ZLK6"/>
<dbReference type="GO" id="GO:0005524">
    <property type="term" value="F:ATP binding"/>
    <property type="evidence" value="ECO:0007669"/>
    <property type="project" value="UniProtKB-KW"/>
</dbReference>
<dbReference type="SUPFAM" id="SSF53067">
    <property type="entry name" value="Actin-like ATPase domain"/>
    <property type="match status" value="2"/>
</dbReference>
<dbReference type="CDD" id="cd10230">
    <property type="entry name" value="ASKHA_NBD_HSP70_HYOU1"/>
    <property type="match status" value="1"/>
</dbReference>
<keyword evidence="3" id="KW-0143">Chaperone</keyword>
<protein>
    <submittedName>
        <fullName evidence="6">Hypoxia up-regulated protein</fullName>
    </submittedName>
</protein>